<accession>H6LJR4</accession>
<dbReference type="AlphaFoldDB" id="H6LJR4"/>
<dbReference type="Proteomes" id="UP000007177">
    <property type="component" value="Chromosome"/>
</dbReference>
<dbReference type="HOGENOM" id="CLU_076326_1_0_9"/>
<dbReference type="Gene3D" id="3.30.390.100">
    <property type="match status" value="1"/>
</dbReference>
<keyword evidence="4" id="KW-1185">Reference proteome</keyword>
<dbReference type="OrthoDB" id="5387051at2"/>
<name>H6LJR4_ACEWD</name>
<dbReference type="KEGG" id="awo:Awo_c06710"/>
<organism evidence="3 4">
    <name type="scientific">Acetobacterium woodii (strain ATCC 29683 / DSM 1030 / JCM 2381 / KCTC 1655 / WB1)</name>
    <dbReference type="NCBI Taxonomy" id="931626"/>
    <lineage>
        <taxon>Bacteria</taxon>
        <taxon>Bacillati</taxon>
        <taxon>Bacillota</taxon>
        <taxon>Clostridia</taxon>
        <taxon>Eubacteriales</taxon>
        <taxon>Eubacteriaceae</taxon>
        <taxon>Acetobacterium</taxon>
    </lineage>
</organism>
<gene>
    <name evidence="3" type="ordered locus">Awo_c06710</name>
</gene>
<evidence type="ECO:0000259" key="1">
    <source>
        <dbReference type="Pfam" id="PF04016"/>
    </source>
</evidence>
<dbReference type="EMBL" id="CP002987">
    <property type="protein sequence ID" value="AFA47465.1"/>
    <property type="molecule type" value="Genomic_DNA"/>
</dbReference>
<dbReference type="InterPro" id="IPR007161">
    <property type="entry name" value="DUF364"/>
</dbReference>
<feature type="domain" description="Putative heavy-metal chelation" evidence="1">
    <location>
        <begin position="113"/>
        <end position="252"/>
    </location>
</feature>
<evidence type="ECO:0000259" key="2">
    <source>
        <dbReference type="Pfam" id="PF13938"/>
    </source>
</evidence>
<sequence length="254" mass="27113">MILEKVYELALPRLIGKKLKDVRIGLSLMAIELDDGSVGVTYVLKNEIGDVCSAIPNVENLLGTPADEVAGWALTNNNVLTTALGLAVLNAVAEFDVLELDKGSNNSDAVFSVAIKPTDTVGVIGHIGPVISKLKGKVARTLIFERGDNLPASVYNESRQPELLPTCQLVFVTSSTLINGTLENLLSDCPNARDIVMVGSSTPLYPEAFSKTGVTTLAGTRWLSENKEAIFKAIGQSAGMKQLIKYGQKISVKI</sequence>
<proteinExistence type="predicted"/>
<dbReference type="InterPro" id="IPR025251">
    <property type="entry name" value="DUF4213"/>
</dbReference>
<dbReference type="eggNOG" id="COG2014">
    <property type="taxonomic scope" value="Bacteria"/>
</dbReference>
<reference evidence="3 4" key="2">
    <citation type="journal article" date="2012" name="PLoS ONE">
        <title>An ancient pathway combining carbon dioxide fixation with the generation and utilization of a sodium ion gradient for ATP synthesis.</title>
        <authorList>
            <person name="Poehlein A."/>
            <person name="Schmidt S."/>
            <person name="Kaster A.K."/>
            <person name="Goenrich M."/>
            <person name="Vollmers J."/>
            <person name="Thurmer A."/>
            <person name="Bertsch J."/>
            <person name="Schuchmann K."/>
            <person name="Voigt B."/>
            <person name="Hecker M."/>
            <person name="Daniel R."/>
            <person name="Thauer R.K."/>
            <person name="Gottschalk G."/>
            <person name="Muller V."/>
        </authorList>
    </citation>
    <scope>NUCLEOTIDE SEQUENCE [LARGE SCALE GENOMIC DNA]</scope>
    <source>
        <strain evidence="4">ATCC 29683 / DSM 1030 / JCM 2381 / KCTC 1655 / WB1</strain>
    </source>
</reference>
<feature type="domain" description="DUF4213" evidence="2">
    <location>
        <begin position="7"/>
        <end position="92"/>
    </location>
</feature>
<evidence type="ECO:0008006" key="5">
    <source>
        <dbReference type="Google" id="ProtNLM"/>
    </source>
</evidence>
<dbReference type="SUPFAM" id="SSF159713">
    <property type="entry name" value="Dhaf3308-like"/>
    <property type="match status" value="1"/>
</dbReference>
<dbReference type="Pfam" id="PF04016">
    <property type="entry name" value="DUF364"/>
    <property type="match status" value="1"/>
</dbReference>
<protein>
    <recommendedName>
        <fullName evidence="5">DUF364 domain-containing protein</fullName>
    </recommendedName>
</protein>
<reference evidence="4" key="1">
    <citation type="submission" date="2011-07" db="EMBL/GenBank/DDBJ databases">
        <title>Complete genome sequence of Acetobacterium woodii.</title>
        <authorList>
            <person name="Poehlein A."/>
            <person name="Schmidt S."/>
            <person name="Kaster A.-K."/>
            <person name="Goenrich M."/>
            <person name="Vollmers J."/>
            <person name="Thuermer A."/>
            <person name="Gottschalk G."/>
            <person name="Thauer R.K."/>
            <person name="Daniel R."/>
            <person name="Mueller V."/>
        </authorList>
    </citation>
    <scope>NUCLEOTIDE SEQUENCE [LARGE SCALE GENOMIC DNA]</scope>
    <source>
        <strain evidence="4">ATCC 29683 / DSM 1030 / JCM 2381 / KCTC 1655 / WB1</strain>
    </source>
</reference>
<dbReference type="Pfam" id="PF13938">
    <property type="entry name" value="DUF4213"/>
    <property type="match status" value="1"/>
</dbReference>
<dbReference type="RefSeq" id="WP_014355068.1">
    <property type="nucleotide sequence ID" value="NC_016894.1"/>
</dbReference>
<evidence type="ECO:0000313" key="3">
    <source>
        <dbReference type="EMBL" id="AFA47465.1"/>
    </source>
</evidence>
<evidence type="ECO:0000313" key="4">
    <source>
        <dbReference type="Proteomes" id="UP000007177"/>
    </source>
</evidence>
<dbReference type="STRING" id="931626.Awo_c06710"/>
<dbReference type="Gene3D" id="3.40.50.11590">
    <property type="match status" value="1"/>
</dbReference>